<evidence type="ECO:0000313" key="1">
    <source>
        <dbReference type="EMBL" id="KAF0290024.1"/>
    </source>
</evidence>
<dbReference type="GO" id="GO:0003924">
    <property type="term" value="F:GTPase activity"/>
    <property type="evidence" value="ECO:0007669"/>
    <property type="project" value="InterPro"/>
</dbReference>
<sequence length="213" mass="23727">MEVIRVVVIGAPQVGKSTLVKQFVQSAAPGRPACSLSDGCPRHTYFPAVLLNSRLFAFRLHDVSGVRRFPAGADQEWSQCRALGLRSAAAYLLVFDLTCADSFRYIRAIREQMLESRDMQRVPVIVVGNKRDRVAARDTRDCRDFSATVRKQWKWPYVECSAKFNYRVLQVFRELTMALDALRQEELAPATETSAAAARSAADGGLCGHCAIQ</sequence>
<accession>A0A6A4VEP2</accession>
<dbReference type="SMART" id="SM00174">
    <property type="entry name" value="RHO"/>
    <property type="match status" value="1"/>
</dbReference>
<dbReference type="PANTHER" id="PTHR46350">
    <property type="entry name" value="RAS LIKE FAMILY 10 MEMBER B-RELATED"/>
    <property type="match status" value="1"/>
</dbReference>
<dbReference type="InterPro" id="IPR001806">
    <property type="entry name" value="Small_GTPase"/>
</dbReference>
<gene>
    <name evidence="1" type="primary">Rasl10b</name>
    <name evidence="1" type="ORF">FJT64_011739</name>
</gene>
<dbReference type="AlphaFoldDB" id="A0A6A4VEP2"/>
<keyword evidence="2" id="KW-1185">Reference proteome</keyword>
<dbReference type="PRINTS" id="PR00449">
    <property type="entry name" value="RASTRNSFRMNG"/>
</dbReference>
<dbReference type="InterPro" id="IPR052661">
    <property type="entry name" value="Ras-like_GTPase_Reg"/>
</dbReference>
<dbReference type="InterPro" id="IPR027417">
    <property type="entry name" value="P-loop_NTPase"/>
</dbReference>
<dbReference type="Proteomes" id="UP000440578">
    <property type="component" value="Unassembled WGS sequence"/>
</dbReference>
<dbReference type="Pfam" id="PF00071">
    <property type="entry name" value="Ras"/>
    <property type="match status" value="1"/>
</dbReference>
<dbReference type="InterPro" id="IPR005225">
    <property type="entry name" value="Small_GTP-bd"/>
</dbReference>
<protein>
    <submittedName>
        <fullName evidence="1">Ras-like protein family member 10B</fullName>
    </submittedName>
</protein>
<dbReference type="NCBIfam" id="TIGR00231">
    <property type="entry name" value="small_GTP"/>
    <property type="match status" value="1"/>
</dbReference>
<organism evidence="1 2">
    <name type="scientific">Amphibalanus amphitrite</name>
    <name type="common">Striped barnacle</name>
    <name type="synonym">Balanus amphitrite</name>
    <dbReference type="NCBI Taxonomy" id="1232801"/>
    <lineage>
        <taxon>Eukaryota</taxon>
        <taxon>Metazoa</taxon>
        <taxon>Ecdysozoa</taxon>
        <taxon>Arthropoda</taxon>
        <taxon>Crustacea</taxon>
        <taxon>Multicrustacea</taxon>
        <taxon>Cirripedia</taxon>
        <taxon>Thoracica</taxon>
        <taxon>Thoracicalcarea</taxon>
        <taxon>Balanomorpha</taxon>
        <taxon>Balanoidea</taxon>
        <taxon>Balanidae</taxon>
        <taxon>Amphibalaninae</taxon>
        <taxon>Amphibalanus</taxon>
    </lineage>
</organism>
<dbReference type="OrthoDB" id="299781at2759"/>
<evidence type="ECO:0000313" key="2">
    <source>
        <dbReference type="Proteomes" id="UP000440578"/>
    </source>
</evidence>
<comment type="caution">
    <text evidence="1">The sequence shown here is derived from an EMBL/GenBank/DDBJ whole genome shotgun (WGS) entry which is preliminary data.</text>
</comment>
<dbReference type="PROSITE" id="PS51421">
    <property type="entry name" value="RAS"/>
    <property type="match status" value="1"/>
</dbReference>
<dbReference type="GO" id="GO:0005525">
    <property type="term" value="F:GTP binding"/>
    <property type="evidence" value="ECO:0007669"/>
    <property type="project" value="InterPro"/>
</dbReference>
<reference evidence="1 2" key="1">
    <citation type="submission" date="2019-07" db="EMBL/GenBank/DDBJ databases">
        <title>Draft genome assembly of a fouling barnacle, Amphibalanus amphitrite (Darwin, 1854): The first reference genome for Thecostraca.</title>
        <authorList>
            <person name="Kim W."/>
        </authorList>
    </citation>
    <scope>NUCLEOTIDE SEQUENCE [LARGE SCALE GENOMIC DNA]</scope>
    <source>
        <strain evidence="1">SNU_AA5</strain>
        <tissue evidence="1">Soma without cirri and trophi</tissue>
    </source>
</reference>
<dbReference type="SMART" id="SM00175">
    <property type="entry name" value="RAB"/>
    <property type="match status" value="1"/>
</dbReference>
<name>A0A6A4VEP2_AMPAM</name>
<dbReference type="Gene3D" id="3.40.50.300">
    <property type="entry name" value="P-loop containing nucleotide triphosphate hydrolases"/>
    <property type="match status" value="1"/>
</dbReference>
<dbReference type="PROSITE" id="PS51419">
    <property type="entry name" value="RAB"/>
    <property type="match status" value="1"/>
</dbReference>
<dbReference type="SMART" id="SM00173">
    <property type="entry name" value="RAS"/>
    <property type="match status" value="1"/>
</dbReference>
<proteinExistence type="predicted"/>
<dbReference type="SUPFAM" id="SSF52540">
    <property type="entry name" value="P-loop containing nucleoside triphosphate hydrolases"/>
    <property type="match status" value="1"/>
</dbReference>
<dbReference type="EMBL" id="VIIS01001985">
    <property type="protein sequence ID" value="KAF0290024.1"/>
    <property type="molecule type" value="Genomic_DNA"/>
</dbReference>
<dbReference type="PANTHER" id="PTHR46350:SF2">
    <property type="entry name" value="RAS LIKE FAMILY 10 MEMBER B"/>
    <property type="match status" value="1"/>
</dbReference>